<dbReference type="Pfam" id="PF00849">
    <property type="entry name" value="PseudoU_synth_2"/>
    <property type="match status" value="1"/>
</dbReference>
<gene>
    <name evidence="3" type="ORF">BASA50_003207</name>
</gene>
<dbReference type="PANTHER" id="PTHR21600:SF87">
    <property type="entry name" value="RNA PSEUDOURIDYLATE SYNTHASE DOMAIN-CONTAINING PROTEIN 1"/>
    <property type="match status" value="1"/>
</dbReference>
<accession>A0ABQ8FJ54</accession>
<name>A0ABQ8FJ54_9FUNG</name>
<dbReference type="Gene3D" id="3.30.2350.10">
    <property type="entry name" value="Pseudouridine synthase"/>
    <property type="match status" value="1"/>
</dbReference>
<dbReference type="InterPro" id="IPR050188">
    <property type="entry name" value="RluA_PseudoU_synthase"/>
</dbReference>
<dbReference type="InterPro" id="IPR006145">
    <property type="entry name" value="PsdUridine_synth_RsuA/RluA"/>
</dbReference>
<sequence>MSTTGFSHVMQTNEVEPYLPTEQDVASTAELDSTAMQPYVLSPMPTLNPNPSEPIASCDIRYGRPFKIAVLYNDEKLLVINKPWNVRIDGPIGDTVTVESLLRVAFPLYRRLYLLHQIDYATSGVHMWGLTKHTATVMGRLFLRKQVNKTYLAIVRGIVHLDEFEIQHPLAPRIKDDRLMHVPTLGEDVPNTQAAMTLVRVLKRGVLANEQKPVTLLELRPLTGRRHQLRVHLSTIGHPIINDRKYGTLDAPTYHRMMLHSWKTQFYWPVTGQPLFFEAPEQLSQLIS</sequence>
<evidence type="ECO:0000256" key="1">
    <source>
        <dbReference type="ARBA" id="ARBA00010876"/>
    </source>
</evidence>
<protein>
    <recommendedName>
        <fullName evidence="2">Pseudouridine synthase RsuA/RluA-like domain-containing protein</fullName>
    </recommendedName>
</protein>
<evidence type="ECO:0000259" key="2">
    <source>
        <dbReference type="Pfam" id="PF00849"/>
    </source>
</evidence>
<dbReference type="InterPro" id="IPR020103">
    <property type="entry name" value="PsdUridine_synth_cat_dom_sf"/>
</dbReference>
<reference evidence="3 4" key="1">
    <citation type="submission" date="2021-02" db="EMBL/GenBank/DDBJ databases">
        <title>Variation within the Batrachochytrium salamandrivorans European outbreak.</title>
        <authorList>
            <person name="Kelly M."/>
            <person name="Pasmans F."/>
            <person name="Shea T.P."/>
            <person name="Munoz J.F."/>
            <person name="Carranza S."/>
            <person name="Cuomo C.A."/>
            <person name="Martel A."/>
        </authorList>
    </citation>
    <scope>NUCLEOTIDE SEQUENCE [LARGE SCALE GENOMIC DNA]</scope>
    <source>
        <strain evidence="3 4">AMFP18/2</strain>
    </source>
</reference>
<feature type="domain" description="Pseudouridine synthase RsuA/RluA-like" evidence="2">
    <location>
        <begin position="77"/>
        <end position="234"/>
    </location>
</feature>
<proteinExistence type="inferred from homology"/>
<dbReference type="Proteomes" id="UP001648503">
    <property type="component" value="Unassembled WGS sequence"/>
</dbReference>
<dbReference type="CDD" id="cd02869">
    <property type="entry name" value="PseudoU_synth_RluA_like"/>
    <property type="match status" value="1"/>
</dbReference>
<evidence type="ECO:0000313" key="4">
    <source>
        <dbReference type="Proteomes" id="UP001648503"/>
    </source>
</evidence>
<dbReference type="SUPFAM" id="SSF55120">
    <property type="entry name" value="Pseudouridine synthase"/>
    <property type="match status" value="1"/>
</dbReference>
<organism evidence="3 4">
    <name type="scientific">Batrachochytrium salamandrivorans</name>
    <dbReference type="NCBI Taxonomy" id="1357716"/>
    <lineage>
        <taxon>Eukaryota</taxon>
        <taxon>Fungi</taxon>
        <taxon>Fungi incertae sedis</taxon>
        <taxon>Chytridiomycota</taxon>
        <taxon>Chytridiomycota incertae sedis</taxon>
        <taxon>Chytridiomycetes</taxon>
        <taxon>Rhizophydiales</taxon>
        <taxon>Rhizophydiales incertae sedis</taxon>
        <taxon>Batrachochytrium</taxon>
    </lineage>
</organism>
<comment type="similarity">
    <text evidence="1">Belongs to the pseudouridine synthase RluA family.</text>
</comment>
<dbReference type="PANTHER" id="PTHR21600">
    <property type="entry name" value="MITOCHONDRIAL RNA PSEUDOURIDINE SYNTHASE"/>
    <property type="match status" value="1"/>
</dbReference>
<comment type="caution">
    <text evidence="3">The sequence shown here is derived from an EMBL/GenBank/DDBJ whole genome shotgun (WGS) entry which is preliminary data.</text>
</comment>
<evidence type="ECO:0000313" key="3">
    <source>
        <dbReference type="EMBL" id="KAH6599179.1"/>
    </source>
</evidence>
<keyword evidence="4" id="KW-1185">Reference proteome</keyword>
<dbReference type="EMBL" id="JAFCIX010000076">
    <property type="protein sequence ID" value="KAH6599179.1"/>
    <property type="molecule type" value="Genomic_DNA"/>
</dbReference>